<dbReference type="Pfam" id="PF11294">
    <property type="entry name" value="DUF3095"/>
    <property type="match status" value="1"/>
</dbReference>
<dbReference type="Proteomes" id="UP001621714">
    <property type="component" value="Unassembled WGS sequence"/>
</dbReference>
<name>A0ABW8PZ49_9GAMM</name>
<protein>
    <submittedName>
        <fullName evidence="1">DUF3095 family protein</fullName>
    </submittedName>
</protein>
<comment type="caution">
    <text evidence="1">The sequence shown here is derived from an EMBL/GenBank/DDBJ whole genome shotgun (WGS) entry which is preliminary data.</text>
</comment>
<organism evidence="1 2">
    <name type="scientific">Marinospirillum alkalitolerans</name>
    <dbReference type="NCBI Taxonomy" id="3123374"/>
    <lineage>
        <taxon>Bacteria</taxon>
        <taxon>Pseudomonadati</taxon>
        <taxon>Pseudomonadota</taxon>
        <taxon>Gammaproteobacteria</taxon>
        <taxon>Oceanospirillales</taxon>
        <taxon>Oceanospirillaceae</taxon>
        <taxon>Marinospirillum</taxon>
    </lineage>
</organism>
<dbReference type="EMBL" id="JBANFI010000006">
    <property type="protein sequence ID" value="MFK7161540.1"/>
    <property type="molecule type" value="Genomic_DNA"/>
</dbReference>
<keyword evidence="2" id="KW-1185">Reference proteome</keyword>
<accession>A0ABW8PZ49</accession>
<dbReference type="RefSeq" id="WP_405340551.1">
    <property type="nucleotide sequence ID" value="NZ_JBANFI010000006.1"/>
</dbReference>
<evidence type="ECO:0000313" key="1">
    <source>
        <dbReference type="EMBL" id="MFK7161540.1"/>
    </source>
</evidence>
<sequence>MAQDESFFSRLPFITDFQHVFQHEAYHPLPEDWWLVITDIRNSTQAVAAGRYREVNSLAGCTVAALLNALRPLEIPYVFGGDGASFCIPPSHVEVVRDVLAGCQHLAEHYFGLSMRASLLPYREISSSASLAVCRYQQAQHLQQTFFSGQGLLVAEALIKESDQWAVPQGADLSTADFSGFECRWQAIPSPKEWMVSCIVAARTPDTKQRLDLYQQLIHKMDVLAHTLPFDASGLELTLDPSQLRSETLVRTASGANATWSAFKLRLETLLGKVMMLLKLHLGGVHWGEYKQETRANTDFRKLDGYYRCIFAADENELAPLKAWLEEQKMAGRLFYGLHLSHAAQLTCLISESRQRHVHFIDGCQGGYALAAQALKAQEAAMVLQR</sequence>
<proteinExistence type="predicted"/>
<reference evidence="1 2" key="1">
    <citation type="submission" date="2024-02" db="EMBL/GenBank/DDBJ databases">
        <title>Marinospirillum sp. MEB 164 isolated from Lonar lake sediment.</title>
        <authorList>
            <person name="Joshi A."/>
            <person name="Thite S."/>
        </authorList>
    </citation>
    <scope>NUCLEOTIDE SEQUENCE [LARGE SCALE GENOMIC DNA]</scope>
    <source>
        <strain evidence="1 2">MEB164</strain>
    </source>
</reference>
<gene>
    <name evidence="1" type="ORF">V6U78_10870</name>
</gene>
<evidence type="ECO:0000313" key="2">
    <source>
        <dbReference type="Proteomes" id="UP001621714"/>
    </source>
</evidence>
<dbReference type="InterPro" id="IPR021445">
    <property type="entry name" value="DUF3095"/>
</dbReference>